<evidence type="ECO:0000256" key="1">
    <source>
        <dbReference type="ARBA" id="ARBA00022741"/>
    </source>
</evidence>
<dbReference type="Gene3D" id="3.30.450.40">
    <property type="match status" value="1"/>
</dbReference>
<evidence type="ECO:0000256" key="3">
    <source>
        <dbReference type="ARBA" id="ARBA00023015"/>
    </source>
</evidence>
<dbReference type="GO" id="GO:0043565">
    <property type="term" value="F:sequence-specific DNA binding"/>
    <property type="evidence" value="ECO:0007669"/>
    <property type="project" value="InterPro"/>
</dbReference>
<name>A0A328HED2_ARTGO</name>
<dbReference type="PANTHER" id="PTHR32071:SF117">
    <property type="entry name" value="PTS-DEPENDENT DIHYDROXYACETONE KINASE OPERON REGULATORY PROTEIN-RELATED"/>
    <property type="match status" value="1"/>
</dbReference>
<dbReference type="SUPFAM" id="SSF46689">
    <property type="entry name" value="Homeodomain-like"/>
    <property type="match status" value="1"/>
</dbReference>
<dbReference type="GO" id="GO:0006355">
    <property type="term" value="P:regulation of DNA-templated transcription"/>
    <property type="evidence" value="ECO:0007669"/>
    <property type="project" value="InterPro"/>
</dbReference>
<comment type="caution">
    <text evidence="7">The sequence shown here is derived from an EMBL/GenBank/DDBJ whole genome shotgun (WGS) entry which is preliminary data.</text>
</comment>
<keyword evidence="2" id="KW-0067">ATP-binding</keyword>
<evidence type="ECO:0000256" key="2">
    <source>
        <dbReference type="ARBA" id="ARBA00022840"/>
    </source>
</evidence>
<dbReference type="InterPro" id="IPR058031">
    <property type="entry name" value="AAA_lid_NorR"/>
</dbReference>
<dbReference type="PANTHER" id="PTHR32071">
    <property type="entry name" value="TRANSCRIPTIONAL REGULATORY PROTEIN"/>
    <property type="match status" value="1"/>
</dbReference>
<keyword evidence="4" id="KW-0238">DNA-binding</keyword>
<evidence type="ECO:0000313" key="8">
    <source>
        <dbReference type="Proteomes" id="UP000249166"/>
    </source>
</evidence>
<dbReference type="InterPro" id="IPR029016">
    <property type="entry name" value="GAF-like_dom_sf"/>
</dbReference>
<gene>
    <name evidence="7" type="ORF">DBZ45_13030</name>
</gene>
<reference evidence="7 8" key="1">
    <citation type="submission" date="2018-04" db="EMBL/GenBank/DDBJ databases">
        <title>Bacteria isolated from cave deposits of Manipur.</title>
        <authorList>
            <person name="Sahoo D."/>
            <person name="Sarangthem I."/>
            <person name="Nandeibam J."/>
        </authorList>
    </citation>
    <scope>NUCLEOTIDE SEQUENCE [LARGE SCALE GENOMIC DNA]</scope>
    <source>
        <strain evidence="8">mrc11</strain>
    </source>
</reference>
<dbReference type="AlphaFoldDB" id="A0A328HED2"/>
<dbReference type="EMBL" id="QLNP01000083">
    <property type="protein sequence ID" value="RAM36862.1"/>
    <property type="molecule type" value="Genomic_DNA"/>
</dbReference>
<evidence type="ECO:0000313" key="7">
    <source>
        <dbReference type="EMBL" id="RAM36862.1"/>
    </source>
</evidence>
<feature type="domain" description="Sigma-54 factor interaction" evidence="6">
    <location>
        <begin position="370"/>
        <end position="429"/>
    </location>
</feature>
<keyword evidence="1" id="KW-0547">Nucleotide-binding</keyword>
<dbReference type="Pfam" id="PF02954">
    <property type="entry name" value="HTH_8"/>
    <property type="match status" value="1"/>
</dbReference>
<sequence length="501" mass="52888">MMPNKDEGIVSPAHDYAGQLATPDKRLLASWQRSEEYGVSAEVVDPTWAGSAGTDSLFFQCGQEVLTGLYGTLANEPLSLMLTDANGLLLNRFSGDTSLLRALDKVHLAPGFAFSERDAGTNGMGLALADRIPTLVRAEEHYSASLRTYTCAAVPVFDPVSGLLEGSVNITTWSRSSPQLLLALAESAAGNTSALMLARSQGRKGRTGPKGGVFRIQRSKLEPAAGTVRKMSSAWTTALDQATQALAAGRVVAAVGEQGSGRATLLAQALRQIQPGSRIISAAAPAPGDVDAWLSLWAPELCKPATAVVVENVDLLPAWAAQELHAQARSAVRALPVSQSGSAPTLAWAVTAATHDGIPQPLAGMVDTVISVPALRERGEDVLHLARYAARQTRLREINFTAAAEKALIAHSWPDNIDELFTVINAAAVQTETIDVCHLPAYLLGGGSSVHLSRIEAVERDEIVRCLSKQGATVSGAAAELGISRATIYRRMARLGITIPK</sequence>
<evidence type="ECO:0000259" key="6">
    <source>
        <dbReference type="PROSITE" id="PS50045"/>
    </source>
</evidence>
<keyword evidence="5" id="KW-0804">Transcription</keyword>
<dbReference type="Gene3D" id="1.10.10.60">
    <property type="entry name" value="Homeodomain-like"/>
    <property type="match status" value="1"/>
</dbReference>
<dbReference type="SUPFAM" id="SSF52540">
    <property type="entry name" value="P-loop containing nucleoside triphosphate hydrolases"/>
    <property type="match status" value="1"/>
</dbReference>
<dbReference type="InterPro" id="IPR027417">
    <property type="entry name" value="P-loop_NTPase"/>
</dbReference>
<dbReference type="GO" id="GO:0005524">
    <property type="term" value="F:ATP binding"/>
    <property type="evidence" value="ECO:0007669"/>
    <property type="project" value="UniProtKB-KW"/>
</dbReference>
<dbReference type="Pfam" id="PF25601">
    <property type="entry name" value="AAA_lid_14"/>
    <property type="match status" value="1"/>
</dbReference>
<dbReference type="InterPro" id="IPR009057">
    <property type="entry name" value="Homeodomain-like_sf"/>
</dbReference>
<protein>
    <submittedName>
        <fullName evidence="7">Fis family transcriptional regulator</fullName>
    </submittedName>
</protein>
<evidence type="ECO:0000256" key="4">
    <source>
        <dbReference type="ARBA" id="ARBA00023125"/>
    </source>
</evidence>
<dbReference type="PROSITE" id="PS50045">
    <property type="entry name" value="SIGMA54_INTERACT_4"/>
    <property type="match status" value="1"/>
</dbReference>
<dbReference type="Gene3D" id="1.10.8.60">
    <property type="match status" value="1"/>
</dbReference>
<keyword evidence="3" id="KW-0805">Transcription regulation</keyword>
<dbReference type="InterPro" id="IPR002078">
    <property type="entry name" value="Sigma_54_int"/>
</dbReference>
<dbReference type="Proteomes" id="UP000249166">
    <property type="component" value="Unassembled WGS sequence"/>
</dbReference>
<evidence type="ECO:0000256" key="5">
    <source>
        <dbReference type="ARBA" id="ARBA00023163"/>
    </source>
</evidence>
<dbReference type="OrthoDB" id="5496274at2"/>
<dbReference type="InterPro" id="IPR002197">
    <property type="entry name" value="HTH_Fis"/>
</dbReference>
<dbReference type="RefSeq" id="WP_111904325.1">
    <property type="nucleotide sequence ID" value="NZ_QLNP01000083.1"/>
</dbReference>
<proteinExistence type="predicted"/>
<accession>A0A328HED2</accession>
<organism evidence="7 8">
    <name type="scientific">Arthrobacter globiformis</name>
    <dbReference type="NCBI Taxonomy" id="1665"/>
    <lineage>
        <taxon>Bacteria</taxon>
        <taxon>Bacillati</taxon>
        <taxon>Actinomycetota</taxon>
        <taxon>Actinomycetes</taxon>
        <taxon>Micrococcales</taxon>
        <taxon>Micrococcaceae</taxon>
        <taxon>Arthrobacter</taxon>
    </lineage>
</organism>